<evidence type="ECO:0000256" key="4">
    <source>
        <dbReference type="RuleBase" id="RU003704"/>
    </source>
</evidence>
<name>A0A3P1UUG2_9ACTO</name>
<dbReference type="EMBL" id="RQZC01000024">
    <property type="protein sequence ID" value="RRD25248.1"/>
    <property type="molecule type" value="Genomic_DNA"/>
</dbReference>
<comment type="caution">
    <text evidence="7">The sequence shown here is derived from an EMBL/GenBank/DDBJ whole genome shotgun (WGS) entry which is preliminary data.</text>
</comment>
<accession>A0A3P1UUG2</accession>
<dbReference type="InterPro" id="IPR002139">
    <property type="entry name" value="Ribo/fructo_kinase"/>
</dbReference>
<dbReference type="AlphaFoldDB" id="A0A3P1UUG2"/>
<dbReference type="PROSITE" id="PS00584">
    <property type="entry name" value="PFKB_KINASES_2"/>
    <property type="match status" value="1"/>
</dbReference>
<evidence type="ECO:0000313" key="8">
    <source>
        <dbReference type="Proteomes" id="UP000271272"/>
    </source>
</evidence>
<dbReference type="GO" id="GO:0006796">
    <property type="term" value="P:phosphate-containing compound metabolic process"/>
    <property type="evidence" value="ECO:0007669"/>
    <property type="project" value="UniProtKB-ARBA"/>
</dbReference>
<protein>
    <submittedName>
        <fullName evidence="7">Carbohydrate kinase family protein</fullName>
    </submittedName>
</protein>
<keyword evidence="8" id="KW-1185">Reference proteome</keyword>
<keyword evidence="3 4" id="KW-0418">Kinase</keyword>
<comment type="similarity">
    <text evidence="1 4">Belongs to the carbohydrate kinase PfkB family.</text>
</comment>
<evidence type="ECO:0000256" key="3">
    <source>
        <dbReference type="ARBA" id="ARBA00022777"/>
    </source>
</evidence>
<organism evidence="7 8">
    <name type="scientific">Actinomyces bowdenii</name>
    <dbReference type="NCBI Taxonomy" id="131109"/>
    <lineage>
        <taxon>Bacteria</taxon>
        <taxon>Bacillati</taxon>
        <taxon>Actinomycetota</taxon>
        <taxon>Actinomycetes</taxon>
        <taxon>Actinomycetales</taxon>
        <taxon>Actinomycetaceae</taxon>
        <taxon>Actinomyces</taxon>
    </lineage>
</organism>
<feature type="compositionally biased region" description="Polar residues" evidence="5">
    <location>
        <begin position="364"/>
        <end position="377"/>
    </location>
</feature>
<evidence type="ECO:0000313" key="7">
    <source>
        <dbReference type="EMBL" id="RRD25248.1"/>
    </source>
</evidence>
<dbReference type="Gene3D" id="3.40.1190.20">
    <property type="match status" value="1"/>
</dbReference>
<feature type="region of interest" description="Disordered" evidence="5">
    <location>
        <begin position="354"/>
        <end position="383"/>
    </location>
</feature>
<evidence type="ECO:0000256" key="1">
    <source>
        <dbReference type="ARBA" id="ARBA00010688"/>
    </source>
</evidence>
<feature type="domain" description="Carbohydrate kinase PfkB" evidence="6">
    <location>
        <begin position="52"/>
        <end position="315"/>
    </location>
</feature>
<dbReference type="SUPFAM" id="SSF53613">
    <property type="entry name" value="Ribokinase-like"/>
    <property type="match status" value="1"/>
</dbReference>
<dbReference type="PANTHER" id="PTHR10584">
    <property type="entry name" value="SUGAR KINASE"/>
    <property type="match status" value="1"/>
</dbReference>
<dbReference type="Pfam" id="PF00294">
    <property type="entry name" value="PfkB"/>
    <property type="match status" value="1"/>
</dbReference>
<dbReference type="Proteomes" id="UP000271272">
    <property type="component" value="Unassembled WGS sequence"/>
</dbReference>
<sequence length="383" mass="39666">MANTSHSNDGEPPSPIPPTGGPTITTPHPTREFPVCVLGPVFLDVIMTGLTQPPVPGEEHWVPGCEIMPGGNANQAVALARLGLPVALCCYLGQDRAGSFVRTMLAEEGIDLAWAQDAERQSVTVSLAYDGDRAMVTRGSEDAPPLSSAPLAPAVLIANLKTLERNRTTVTAWRRSHTPATVIGQVGWDPTGRWDPADLASLSLSDVFVPNDAEATHYTRTSTASQAARALAERVRLAVVTCGERGLVACDGEHEIALPAAPVRAVDTTGAGDSLTAGLTWALAHGLPLRAALSAACLTASFTVGRPGGSINAPTAAQVAAHARSLDLDPSYDLSFLDLLDDLAQTGAGLSEGTPACHAPATPLPQSTTLCPDQSPTHEGAPQ</sequence>
<feature type="region of interest" description="Disordered" evidence="5">
    <location>
        <begin position="1"/>
        <end position="30"/>
    </location>
</feature>
<evidence type="ECO:0000259" key="6">
    <source>
        <dbReference type="Pfam" id="PF00294"/>
    </source>
</evidence>
<dbReference type="OrthoDB" id="9813569at2"/>
<dbReference type="InterPro" id="IPR002173">
    <property type="entry name" value="Carboh/pur_kinase_PfkB_CS"/>
</dbReference>
<dbReference type="GO" id="GO:0016301">
    <property type="term" value="F:kinase activity"/>
    <property type="evidence" value="ECO:0007669"/>
    <property type="project" value="UniProtKB-KW"/>
</dbReference>
<keyword evidence="2 4" id="KW-0808">Transferase</keyword>
<evidence type="ECO:0000256" key="2">
    <source>
        <dbReference type="ARBA" id="ARBA00022679"/>
    </source>
</evidence>
<dbReference type="GO" id="GO:0005829">
    <property type="term" value="C:cytosol"/>
    <property type="evidence" value="ECO:0007669"/>
    <property type="project" value="TreeGrafter"/>
</dbReference>
<reference evidence="7 8" key="1">
    <citation type="submission" date="2018-11" db="EMBL/GenBank/DDBJ databases">
        <title>Genomes From Bacteria Associated with the Canine Oral Cavity: a Test Case for Automated Genome-Based Taxonomic Assignment.</title>
        <authorList>
            <person name="Coil D.A."/>
            <person name="Jospin G."/>
            <person name="Darling A.E."/>
            <person name="Wallis C."/>
            <person name="Davis I.J."/>
            <person name="Harris S."/>
            <person name="Eisen J.A."/>
            <person name="Holcombe L.J."/>
            <person name="O'Flynn C."/>
        </authorList>
    </citation>
    <scope>NUCLEOTIDE SEQUENCE [LARGE SCALE GENOMIC DNA]</scope>
    <source>
        <strain evidence="7 8">OH5050</strain>
    </source>
</reference>
<gene>
    <name evidence="7" type="ORF">EII10_10700</name>
</gene>
<dbReference type="InterPro" id="IPR011611">
    <property type="entry name" value="PfkB_dom"/>
</dbReference>
<dbReference type="PANTHER" id="PTHR10584:SF166">
    <property type="entry name" value="RIBOKINASE"/>
    <property type="match status" value="1"/>
</dbReference>
<proteinExistence type="inferred from homology"/>
<evidence type="ECO:0000256" key="5">
    <source>
        <dbReference type="SAM" id="MobiDB-lite"/>
    </source>
</evidence>
<dbReference type="InterPro" id="IPR029056">
    <property type="entry name" value="Ribokinase-like"/>
</dbReference>
<dbReference type="PRINTS" id="PR00990">
    <property type="entry name" value="RIBOKINASE"/>
</dbReference>
<dbReference type="RefSeq" id="WP_124934492.1">
    <property type="nucleotide sequence ID" value="NZ_JAGFOU010000030.1"/>
</dbReference>